<reference evidence="1 2" key="1">
    <citation type="journal article" date="2011" name="ISME J.">
        <title>Community ecology of hot spring cyanobacterial mats: predominant populations and their functional potential.</title>
        <authorList>
            <person name="Klatt C.G."/>
            <person name="Wood J.M."/>
            <person name="Rusch D.B."/>
            <person name="Bateson M.M."/>
            <person name="Hamamura N."/>
            <person name="Heidelberg J.F."/>
            <person name="Grossman A.R."/>
            <person name="Bhaya D."/>
            <person name="Cohan F.M."/>
            <person name="Kuhl M."/>
            <person name="Bryant D.A."/>
            <person name="Ward D.M."/>
        </authorList>
    </citation>
    <scope>NUCLEOTIDE SEQUENCE [LARGE SCALE GENOMIC DNA]</scope>
    <source>
        <strain evidence="1">OS</strain>
    </source>
</reference>
<gene>
    <name evidence="1" type="ORF">D0433_07285</name>
</gene>
<protein>
    <submittedName>
        <fullName evidence="1">Uncharacterized protein</fullName>
    </submittedName>
</protein>
<evidence type="ECO:0000313" key="1">
    <source>
        <dbReference type="EMBL" id="RFM24260.1"/>
    </source>
</evidence>
<comment type="caution">
    <text evidence="1">The sequence shown here is derived from an EMBL/GenBank/DDBJ whole genome shotgun (WGS) entry which is preliminary data.</text>
</comment>
<proteinExistence type="predicted"/>
<accession>A0A395M0F3</accession>
<dbReference type="AlphaFoldDB" id="A0A395M0F3"/>
<dbReference type="PROSITE" id="PS51257">
    <property type="entry name" value="PROKAR_LIPOPROTEIN"/>
    <property type="match status" value="1"/>
</dbReference>
<dbReference type="Proteomes" id="UP000266389">
    <property type="component" value="Unassembled WGS sequence"/>
</dbReference>
<dbReference type="EMBL" id="PHFL01000045">
    <property type="protein sequence ID" value="RFM24260.1"/>
    <property type="molecule type" value="Genomic_DNA"/>
</dbReference>
<organism evidence="1 2">
    <name type="scientific">Candidatus Thermochlorobacter aerophilus</name>
    <dbReference type="NCBI Taxonomy" id="1868324"/>
    <lineage>
        <taxon>Bacteria</taxon>
        <taxon>Pseudomonadati</taxon>
        <taxon>Chlorobiota</taxon>
        <taxon>Chlorobiia</taxon>
        <taxon>Chlorobiales</taxon>
        <taxon>Candidatus Thermochlorobacteriaceae</taxon>
        <taxon>Candidatus Thermochlorobacter</taxon>
    </lineage>
</organism>
<name>A0A395M0F3_9BACT</name>
<sequence length="681" mass="75015">MKKYLIGALSFVLLLFTVASCRIESPLTPVWDISGTFPLLNANYTARSLIGKLNNPPLEITPAGDILFVYDTTYRSTFDVGDSLTISLSDTTSTLAVRRLRIPKFDAVATQSLGTLASASGISLPSGPTALPRFENLRSTPFEYSLEDLIRFVDVIEGGIRLVVSNGTGVRFENLQLELRDLNQNVTLGIANIPSLSSGQTVRDSILLPDRRFTGRLAVQIIGGVIPAQSATLNLSAPLTIRLQSTDTIAYRAAEVRYQNQVSVEEGTVRATGGVVEKLRSGTFRRGVLTVEFNNPLPLTGRVRLILPTVTRQGQRFDRDTIAPALRSATLTFDDVAGWTITTIGDTAIPYRVIVTVDAARDFIRVDPSVAFTAVYRTSRIAASRAEGVVWRVNENRPLDFNFRLDPLEFDLSSIDTLSGQFFPEVSLDFQSSIGFLIRTLPRFVTFSARTRDSLELLQNNQPITLDLRPGATSRLTLTAQNSNISSVFTRLPSSVAIRGLAIVNPNREFGFITDTNRVGVGLKFRLPFRFNLAAFGLRDTLSLSPPELDNVQSAKLTLQIQSGLPLNMRLRLIFLDANNRPILLDDTQQRFSFPRRNEFAVINMAPTNANGESTTLARSTIALELNEAELRALRRARAALIEVQADTRQGAQPQLARVRASDVLQVRAVVQGEYRIGQSQ</sequence>
<evidence type="ECO:0000313" key="2">
    <source>
        <dbReference type="Proteomes" id="UP000266389"/>
    </source>
</evidence>